<dbReference type="InterPro" id="IPR020904">
    <property type="entry name" value="Sc_DH/Rdtase_CS"/>
</dbReference>
<dbReference type="InterPro" id="IPR002347">
    <property type="entry name" value="SDR_fam"/>
</dbReference>
<protein>
    <submittedName>
        <fullName evidence="4">3-oxoacyl-[acyl-carrier-protein] reductase FabG</fullName>
        <ecNumber evidence="4">1.1.1.100</ecNumber>
    </submittedName>
</protein>
<dbReference type="AlphaFoldDB" id="A0A518F0I2"/>
<keyword evidence="2 4" id="KW-0560">Oxidoreductase</keyword>
<dbReference type="InterPro" id="IPR036291">
    <property type="entry name" value="NAD(P)-bd_dom_sf"/>
</dbReference>
<dbReference type="PRINTS" id="PR00081">
    <property type="entry name" value="GDHRDH"/>
</dbReference>
<name>A0A518F0I2_9BACT</name>
<gene>
    <name evidence="4" type="primary">fabG_11</name>
    <name evidence="4" type="ORF">Poly30_53890</name>
</gene>
<evidence type="ECO:0000256" key="2">
    <source>
        <dbReference type="ARBA" id="ARBA00023002"/>
    </source>
</evidence>
<dbReference type="GO" id="GO:0004316">
    <property type="term" value="F:3-oxoacyl-[acyl-carrier-protein] reductase (NADPH) activity"/>
    <property type="evidence" value="ECO:0007669"/>
    <property type="project" value="UniProtKB-EC"/>
</dbReference>
<evidence type="ECO:0000313" key="5">
    <source>
        <dbReference type="Proteomes" id="UP000320390"/>
    </source>
</evidence>
<proteinExistence type="inferred from homology"/>
<dbReference type="Proteomes" id="UP000320390">
    <property type="component" value="Chromosome"/>
</dbReference>
<dbReference type="PANTHER" id="PTHR44196:SF1">
    <property type="entry name" value="DEHYDROGENASE_REDUCTASE SDR FAMILY MEMBER 7B"/>
    <property type="match status" value="1"/>
</dbReference>
<evidence type="ECO:0000313" key="4">
    <source>
        <dbReference type="EMBL" id="QDV09829.1"/>
    </source>
</evidence>
<organism evidence="4 5">
    <name type="scientific">Saltatorellus ferox</name>
    <dbReference type="NCBI Taxonomy" id="2528018"/>
    <lineage>
        <taxon>Bacteria</taxon>
        <taxon>Pseudomonadati</taxon>
        <taxon>Planctomycetota</taxon>
        <taxon>Planctomycetia</taxon>
        <taxon>Planctomycetia incertae sedis</taxon>
        <taxon>Saltatorellus</taxon>
    </lineage>
</organism>
<comment type="similarity">
    <text evidence="1 3">Belongs to the short-chain dehydrogenases/reductases (SDR) family.</text>
</comment>
<evidence type="ECO:0000256" key="1">
    <source>
        <dbReference type="ARBA" id="ARBA00006484"/>
    </source>
</evidence>
<dbReference type="EMBL" id="CP036434">
    <property type="protein sequence ID" value="QDV09829.1"/>
    <property type="molecule type" value="Genomic_DNA"/>
</dbReference>
<sequence>MALELGRRGTFIHALGRRSERLDELIAELPHGGLAHVVDVTDHAALRGAMGLADTHGASGPLDLVIANAGIAENGIESRDAADAAAQVLAVNAAAAAATLEFGKEFMRQRGVGHLCAISSLAGTRGLPGAPAYCASKAALSTYVEAMRFGLARTGLSITDVQPGFIKTPMTDRNRFPMPFLMEIEEATRRTVDALERTRPPSILRYPRRLAWPLRLAAGILPGWAWQRALGEK</sequence>
<dbReference type="Gene3D" id="3.40.50.720">
    <property type="entry name" value="NAD(P)-binding Rossmann-like Domain"/>
    <property type="match status" value="1"/>
</dbReference>
<evidence type="ECO:0000256" key="3">
    <source>
        <dbReference type="RuleBase" id="RU000363"/>
    </source>
</evidence>
<keyword evidence="5" id="KW-1185">Reference proteome</keyword>
<reference evidence="4 5" key="1">
    <citation type="submission" date="2019-02" db="EMBL/GenBank/DDBJ databases">
        <title>Deep-cultivation of Planctomycetes and their phenomic and genomic characterization uncovers novel biology.</title>
        <authorList>
            <person name="Wiegand S."/>
            <person name="Jogler M."/>
            <person name="Boedeker C."/>
            <person name="Pinto D."/>
            <person name="Vollmers J."/>
            <person name="Rivas-Marin E."/>
            <person name="Kohn T."/>
            <person name="Peeters S.H."/>
            <person name="Heuer A."/>
            <person name="Rast P."/>
            <person name="Oberbeckmann S."/>
            <person name="Bunk B."/>
            <person name="Jeske O."/>
            <person name="Meyerdierks A."/>
            <person name="Storesund J.E."/>
            <person name="Kallscheuer N."/>
            <person name="Luecker S."/>
            <person name="Lage O.M."/>
            <person name="Pohl T."/>
            <person name="Merkel B.J."/>
            <person name="Hornburger P."/>
            <person name="Mueller R.-W."/>
            <person name="Bruemmer F."/>
            <person name="Labrenz M."/>
            <person name="Spormann A.M."/>
            <person name="Op den Camp H."/>
            <person name="Overmann J."/>
            <person name="Amann R."/>
            <person name="Jetten M.S.M."/>
            <person name="Mascher T."/>
            <person name="Medema M.H."/>
            <person name="Devos D.P."/>
            <person name="Kaster A.-K."/>
            <person name="Ovreas L."/>
            <person name="Rohde M."/>
            <person name="Galperin M.Y."/>
            <person name="Jogler C."/>
        </authorList>
    </citation>
    <scope>NUCLEOTIDE SEQUENCE [LARGE SCALE GENOMIC DNA]</scope>
    <source>
        <strain evidence="4 5">Poly30</strain>
    </source>
</reference>
<accession>A0A518F0I2</accession>
<dbReference type="EC" id="1.1.1.100" evidence="4"/>
<dbReference type="PROSITE" id="PS00061">
    <property type="entry name" value="ADH_SHORT"/>
    <property type="match status" value="1"/>
</dbReference>
<dbReference type="Pfam" id="PF00106">
    <property type="entry name" value="adh_short"/>
    <property type="match status" value="1"/>
</dbReference>
<dbReference type="GO" id="GO:0016020">
    <property type="term" value="C:membrane"/>
    <property type="evidence" value="ECO:0007669"/>
    <property type="project" value="TreeGrafter"/>
</dbReference>
<dbReference type="PRINTS" id="PR00080">
    <property type="entry name" value="SDRFAMILY"/>
</dbReference>
<dbReference type="SUPFAM" id="SSF51735">
    <property type="entry name" value="NAD(P)-binding Rossmann-fold domains"/>
    <property type="match status" value="1"/>
</dbReference>
<dbReference type="PANTHER" id="PTHR44196">
    <property type="entry name" value="DEHYDROGENASE/REDUCTASE SDR FAMILY MEMBER 7B"/>
    <property type="match status" value="1"/>
</dbReference>